<organism evidence="2 3">
    <name type="scientific">Mycena belliarum</name>
    <dbReference type="NCBI Taxonomy" id="1033014"/>
    <lineage>
        <taxon>Eukaryota</taxon>
        <taxon>Fungi</taxon>
        <taxon>Dikarya</taxon>
        <taxon>Basidiomycota</taxon>
        <taxon>Agaricomycotina</taxon>
        <taxon>Agaricomycetes</taxon>
        <taxon>Agaricomycetidae</taxon>
        <taxon>Agaricales</taxon>
        <taxon>Marasmiineae</taxon>
        <taxon>Mycenaceae</taxon>
        <taxon>Mycena</taxon>
    </lineage>
</organism>
<keyword evidence="3" id="KW-1185">Reference proteome</keyword>
<feature type="transmembrane region" description="Helical" evidence="1">
    <location>
        <begin position="65"/>
        <end position="82"/>
    </location>
</feature>
<proteinExistence type="predicted"/>
<keyword evidence="1" id="KW-1133">Transmembrane helix</keyword>
<evidence type="ECO:0000313" key="3">
    <source>
        <dbReference type="Proteomes" id="UP001222325"/>
    </source>
</evidence>
<dbReference type="EMBL" id="JARJCN010000016">
    <property type="protein sequence ID" value="KAJ7093343.1"/>
    <property type="molecule type" value="Genomic_DNA"/>
</dbReference>
<keyword evidence="1" id="KW-0472">Membrane</keyword>
<sequence>MLPPATDKARCSSSRTRVQARLWEPGSARTVCPKCLAIGLPRDPPSRRDENLKSRAAHYRLRPQAWLCVLAALIASHLSVYLTNLYGARKYPSLAPEVTAKIPLVINPSVFFALCLSSYPSSHSCRQRVTLINQLLLTSGSRALLWSPSKSETVKCHCDLKFRPYHTH</sequence>
<evidence type="ECO:0000256" key="1">
    <source>
        <dbReference type="SAM" id="Phobius"/>
    </source>
</evidence>
<protein>
    <submittedName>
        <fullName evidence="2">Uncharacterized protein</fullName>
    </submittedName>
</protein>
<accession>A0AAD6XR53</accession>
<evidence type="ECO:0000313" key="2">
    <source>
        <dbReference type="EMBL" id="KAJ7093343.1"/>
    </source>
</evidence>
<dbReference type="AlphaFoldDB" id="A0AAD6XR53"/>
<dbReference type="Proteomes" id="UP001222325">
    <property type="component" value="Unassembled WGS sequence"/>
</dbReference>
<gene>
    <name evidence="2" type="ORF">B0H15DRAFT_156529</name>
</gene>
<comment type="caution">
    <text evidence="2">The sequence shown here is derived from an EMBL/GenBank/DDBJ whole genome shotgun (WGS) entry which is preliminary data.</text>
</comment>
<keyword evidence="1" id="KW-0812">Transmembrane</keyword>
<reference evidence="2" key="1">
    <citation type="submission" date="2023-03" db="EMBL/GenBank/DDBJ databases">
        <title>Massive genome expansion in bonnet fungi (Mycena s.s.) driven by repeated elements and novel gene families across ecological guilds.</title>
        <authorList>
            <consortium name="Lawrence Berkeley National Laboratory"/>
            <person name="Harder C.B."/>
            <person name="Miyauchi S."/>
            <person name="Viragh M."/>
            <person name="Kuo A."/>
            <person name="Thoen E."/>
            <person name="Andreopoulos B."/>
            <person name="Lu D."/>
            <person name="Skrede I."/>
            <person name="Drula E."/>
            <person name="Henrissat B."/>
            <person name="Morin E."/>
            <person name="Kohler A."/>
            <person name="Barry K."/>
            <person name="LaButti K."/>
            <person name="Morin E."/>
            <person name="Salamov A."/>
            <person name="Lipzen A."/>
            <person name="Mereny Z."/>
            <person name="Hegedus B."/>
            <person name="Baldrian P."/>
            <person name="Stursova M."/>
            <person name="Weitz H."/>
            <person name="Taylor A."/>
            <person name="Grigoriev I.V."/>
            <person name="Nagy L.G."/>
            <person name="Martin F."/>
            <person name="Kauserud H."/>
        </authorList>
    </citation>
    <scope>NUCLEOTIDE SEQUENCE</scope>
    <source>
        <strain evidence="2">CBHHK173m</strain>
    </source>
</reference>
<name>A0AAD6XR53_9AGAR</name>
<feature type="transmembrane region" description="Helical" evidence="1">
    <location>
        <begin position="102"/>
        <end position="119"/>
    </location>
</feature>